<feature type="compositionally biased region" description="Polar residues" evidence="1">
    <location>
        <begin position="420"/>
        <end position="433"/>
    </location>
</feature>
<feature type="compositionally biased region" description="Low complexity" evidence="1">
    <location>
        <begin position="202"/>
        <end position="234"/>
    </location>
</feature>
<comment type="caution">
    <text evidence="2">The sequence shown here is derived from an EMBL/GenBank/DDBJ whole genome shotgun (WGS) entry which is preliminary data.</text>
</comment>
<feature type="region of interest" description="Disordered" evidence="1">
    <location>
        <begin position="392"/>
        <end position="536"/>
    </location>
</feature>
<feature type="region of interest" description="Disordered" evidence="1">
    <location>
        <begin position="185"/>
        <end position="234"/>
    </location>
</feature>
<feature type="compositionally biased region" description="Polar residues" evidence="1">
    <location>
        <begin position="189"/>
        <end position="201"/>
    </location>
</feature>
<evidence type="ECO:0000313" key="2">
    <source>
        <dbReference type="EMBL" id="RXM29645.1"/>
    </source>
</evidence>
<keyword evidence="3" id="KW-1185">Reference proteome</keyword>
<evidence type="ECO:0000256" key="1">
    <source>
        <dbReference type="SAM" id="MobiDB-lite"/>
    </source>
</evidence>
<feature type="region of interest" description="Disordered" evidence="1">
    <location>
        <begin position="1"/>
        <end position="139"/>
    </location>
</feature>
<evidence type="ECO:0000313" key="3">
    <source>
        <dbReference type="Proteomes" id="UP000289886"/>
    </source>
</evidence>
<sequence>MSALSNQPAAAPFSEYSELCKSTTHPERPSSAVLQDGQQQQQQKNKDYSSPEWQWQRTEGKLSEIGVQMSLGGQPRAAAGDLGGKPAAAPFSEYSELCKSTTHPERPSSAVLQDGQQQQQQKNKDYSSPEWQWQRTEGKLSEIGVQMSLGGQPRAAAGDLGGKVAGLTDEDKLCFFEGQGVEKDLKVPAQNSARQASNSLGSAGESPESPLSSSSSSSLFGKSPASPSGKMTATTLTVTVVGTEKEAGRSSNGVQSASIGKLLPEVSISADCEKEETISVWNPHFHLQPDPSTKGENRKQEETPNYCVIGIVNDNYLEEGSGFEQKPSPLATATMAKMAPALIMSREAAEDTGEEAEPFLSGRATQQRRAMRRAMSECSHLSVPDSLELPDKYPALPAQGDGLLSPGISGSNARKPLSQIKRSMTVSEEQSPALSPFGSEMPCVAEKSDVRPPEPQQQMEDLCGQHNHTAGLNFPHTHLEGIPEVRNSSGTSGVEVQGEKPAGQEGGKADVKTSSTQDKPTNTQTSSPLVHAPDGK</sequence>
<dbReference type="Proteomes" id="UP000289886">
    <property type="component" value="Unassembled WGS sequence"/>
</dbReference>
<organism evidence="2 3">
    <name type="scientific">Acipenser ruthenus</name>
    <name type="common">Sterlet sturgeon</name>
    <dbReference type="NCBI Taxonomy" id="7906"/>
    <lineage>
        <taxon>Eukaryota</taxon>
        <taxon>Metazoa</taxon>
        <taxon>Chordata</taxon>
        <taxon>Craniata</taxon>
        <taxon>Vertebrata</taxon>
        <taxon>Euteleostomi</taxon>
        <taxon>Actinopterygii</taxon>
        <taxon>Chondrostei</taxon>
        <taxon>Acipenseriformes</taxon>
        <taxon>Acipenseridae</taxon>
        <taxon>Acipenser</taxon>
    </lineage>
</organism>
<proteinExistence type="predicted"/>
<name>A0A444U3B8_ACIRT</name>
<dbReference type="EMBL" id="SCEB01215418">
    <property type="protein sequence ID" value="RXM29645.1"/>
    <property type="molecule type" value="Genomic_DNA"/>
</dbReference>
<reference evidence="2 3" key="1">
    <citation type="submission" date="2019-01" db="EMBL/GenBank/DDBJ databases">
        <title>Draft Genome and Complete Hox-Cluster Characterization of the Sterlet Sturgeon (Acipenser ruthenus).</title>
        <authorList>
            <person name="Wei Q."/>
        </authorList>
    </citation>
    <scope>NUCLEOTIDE SEQUENCE [LARGE SCALE GENOMIC DNA]</scope>
    <source>
        <strain evidence="2">WHYD16114868_AA</strain>
        <tissue evidence="2">Blood</tissue>
    </source>
</reference>
<feature type="compositionally biased region" description="Polar residues" evidence="1">
    <location>
        <begin position="512"/>
        <end position="528"/>
    </location>
</feature>
<protein>
    <submittedName>
        <fullName evidence="2">Uncharacterized protein</fullName>
    </submittedName>
</protein>
<accession>A0A444U3B8</accession>
<gene>
    <name evidence="2" type="ORF">EOD39_8610</name>
</gene>
<dbReference type="AlphaFoldDB" id="A0A444U3B8"/>